<reference evidence="4" key="1">
    <citation type="submission" date="2022-11" db="UniProtKB">
        <authorList>
            <consortium name="WormBaseParasite"/>
        </authorList>
    </citation>
    <scope>IDENTIFICATION</scope>
</reference>
<dbReference type="Proteomes" id="UP000887540">
    <property type="component" value="Unplaced"/>
</dbReference>
<sequence>MKSSTNCGHKSQLCTHDTIEKSFLRMPPQSIGLSNWSDRIRHARYWRNEVKKSLGEPLNNLQVVSNSDGDFVMALGNLPGDSNSQTLMTAKIPLHSEAQTTTTLELQPLTMLDAQESKSNEPSAEIALFYERLRGQVVNGISGYSLHNTGAILLSSFSKLQIYKRGNLATVAEWFNGTILNANFSMVSAEYISFCSNGQLYVDRSNQKVFASESYPGITNGVASFIAQEELERFDGYWWSPQRLELLYERVDETKVTKLAFECPGKPPSTEPIHYPLVGTENARSTLRMVVFDSSNNTSTDKRLAFDLNDHVPWQEYLVRAGWTDDGNKSNQKVFASVFCPGITNGVASFIAQEELERFDGYWWSPQRLELLYERVDETKVTKLAFECPGKPPSTEPIHYPLVGTENARSTLRMVVFDSSNNTSTDKRLAFDLNDHVPWQEYLVRAGWTDDGNNVYAQFMDRLQNKMAILLISREAFVSDEEIVSKDSNSLIRVVYQEDSTIWLNSHNLTRFIKPTINSNVLPFIYGSEKHSQCHLFLRNYVLASSMDSTSEDIHLTTGDWSVIKDGPLVVDTSRELIYFLANRVSPLIISLCVTSYKRLTECRVLTPDDLCYKFERGQSSLNINPEIGFVCWLSSITNLPECRFYRLVHNSAFDLPEAVFQYNVNVKDSAITPESPLQPSVSLTNLFRSRFFEYRSQNSGEMHYALLLWPNDIWTYDRKYPLILHVYAGPGVQLVRNNWQIVAQFLKFITAGYAVLIIDGRGSSNRGLNFESHIKDRMGSVEVSDQVEGLLYVARESQLIDLSRVGCSGWSYGGYMALLLIINHPEIFRASCAGGAVVDWTLYDTCYTERYMSTVEKNSTGYKESCILGRIGKLPDEEGRLLVVHGLIDENVHFAHTEKLINSLITAGKPFQQLIFPSERHGVRNAEAVEFFHASMISFFEKALR</sequence>
<dbReference type="InterPro" id="IPR029058">
    <property type="entry name" value="AB_hydrolase_fold"/>
</dbReference>
<dbReference type="Pfam" id="PF00930">
    <property type="entry name" value="DPPIV_N"/>
    <property type="match status" value="2"/>
</dbReference>
<dbReference type="AlphaFoldDB" id="A0A914BVD5"/>
<dbReference type="PANTHER" id="PTHR11731">
    <property type="entry name" value="PROTEASE FAMILY S9B,C DIPEPTIDYL-PEPTIDASE IV-RELATED"/>
    <property type="match status" value="1"/>
</dbReference>
<dbReference type="Gene3D" id="3.40.50.1820">
    <property type="entry name" value="alpha/beta hydrolase"/>
    <property type="match status" value="1"/>
</dbReference>
<evidence type="ECO:0000259" key="2">
    <source>
        <dbReference type="Pfam" id="PF00930"/>
    </source>
</evidence>
<feature type="domain" description="Dipeptidylpeptidase IV N-terminal" evidence="2">
    <location>
        <begin position="342"/>
        <end position="602"/>
    </location>
</feature>
<evidence type="ECO:0000313" key="4">
    <source>
        <dbReference type="WBParaSite" id="ACRNAN_Path_1095.g4182.t2"/>
    </source>
</evidence>
<dbReference type="Pfam" id="PF00326">
    <property type="entry name" value="Peptidase_S9"/>
    <property type="match status" value="1"/>
</dbReference>
<dbReference type="SUPFAM" id="SSF53474">
    <property type="entry name" value="alpha/beta-Hydrolases"/>
    <property type="match status" value="1"/>
</dbReference>
<dbReference type="PANTHER" id="PTHR11731:SF193">
    <property type="entry name" value="DIPEPTIDYL PEPTIDASE 9"/>
    <property type="match status" value="1"/>
</dbReference>
<dbReference type="GO" id="GO:0008239">
    <property type="term" value="F:dipeptidyl-peptidase activity"/>
    <property type="evidence" value="ECO:0007669"/>
    <property type="project" value="TreeGrafter"/>
</dbReference>
<dbReference type="SUPFAM" id="SSF82171">
    <property type="entry name" value="DPP6 N-terminal domain-like"/>
    <property type="match status" value="2"/>
</dbReference>
<evidence type="ECO:0000259" key="1">
    <source>
        <dbReference type="Pfam" id="PF00326"/>
    </source>
</evidence>
<keyword evidence="3" id="KW-1185">Reference proteome</keyword>
<name>A0A914BVD5_9BILA</name>
<protein>
    <submittedName>
        <fullName evidence="4">Dipeptidyl peptidase 9</fullName>
    </submittedName>
</protein>
<proteinExistence type="predicted"/>
<feature type="domain" description="Dipeptidylpeptidase IV N-terminal" evidence="2">
    <location>
        <begin position="164"/>
        <end position="328"/>
    </location>
</feature>
<dbReference type="InterPro" id="IPR001375">
    <property type="entry name" value="Peptidase_S9_cat"/>
</dbReference>
<evidence type="ECO:0000313" key="3">
    <source>
        <dbReference type="Proteomes" id="UP000887540"/>
    </source>
</evidence>
<dbReference type="Gene3D" id="2.140.10.30">
    <property type="entry name" value="Dipeptidylpeptidase IV, N-terminal domain"/>
    <property type="match status" value="2"/>
</dbReference>
<accession>A0A914BVD5</accession>
<dbReference type="InterPro" id="IPR002469">
    <property type="entry name" value="Peptidase_S9B_N"/>
</dbReference>
<dbReference type="GO" id="GO:0008236">
    <property type="term" value="F:serine-type peptidase activity"/>
    <property type="evidence" value="ECO:0007669"/>
    <property type="project" value="InterPro"/>
</dbReference>
<organism evidence="3 4">
    <name type="scientific">Acrobeloides nanus</name>
    <dbReference type="NCBI Taxonomy" id="290746"/>
    <lineage>
        <taxon>Eukaryota</taxon>
        <taxon>Metazoa</taxon>
        <taxon>Ecdysozoa</taxon>
        <taxon>Nematoda</taxon>
        <taxon>Chromadorea</taxon>
        <taxon>Rhabditida</taxon>
        <taxon>Tylenchina</taxon>
        <taxon>Cephalobomorpha</taxon>
        <taxon>Cephaloboidea</taxon>
        <taxon>Cephalobidae</taxon>
        <taxon>Acrobeloides</taxon>
    </lineage>
</organism>
<dbReference type="InterPro" id="IPR050278">
    <property type="entry name" value="Serine_Prot_S9B/DPPIV"/>
</dbReference>
<dbReference type="WBParaSite" id="ACRNAN_Path_1095.g4182.t2">
    <property type="protein sequence ID" value="ACRNAN_Path_1095.g4182.t2"/>
    <property type="gene ID" value="ACRNAN_Path_1095.g4182"/>
</dbReference>
<dbReference type="GO" id="GO:0006508">
    <property type="term" value="P:proteolysis"/>
    <property type="evidence" value="ECO:0007669"/>
    <property type="project" value="InterPro"/>
</dbReference>
<feature type="domain" description="Peptidase S9 prolyl oligopeptidase catalytic" evidence="1">
    <location>
        <begin position="750"/>
        <end position="945"/>
    </location>
</feature>